<keyword evidence="7 9" id="KW-0482">Metalloprotease</keyword>
<keyword evidence="5 9" id="KW-0862">Zinc</keyword>
<name>A0A2T0TCH3_9PSEU</name>
<dbReference type="CDD" id="cd14843">
    <property type="entry name" value="D-Ala-D-Ala_dipeptidase_like"/>
    <property type="match status" value="1"/>
</dbReference>
<accession>A0A2T0TCH3</accession>
<reference evidence="11 12" key="1">
    <citation type="submission" date="2018-03" db="EMBL/GenBank/DDBJ databases">
        <title>Genomic Encyclopedia of Archaeal and Bacterial Type Strains, Phase II (KMG-II): from individual species to whole genera.</title>
        <authorList>
            <person name="Goeker M."/>
        </authorList>
    </citation>
    <scope>NUCLEOTIDE SEQUENCE [LARGE SCALE GENOMIC DNA]</scope>
    <source>
        <strain evidence="11 12">DSM 44720</strain>
    </source>
</reference>
<gene>
    <name evidence="11" type="ORF">CLV43_103109</name>
</gene>
<feature type="site" description="Transition state stabilizer" evidence="9">
    <location>
        <position position="77"/>
    </location>
</feature>
<dbReference type="RefSeq" id="WP_106186960.1">
    <property type="nucleotide sequence ID" value="NZ_PVTF01000003.1"/>
</dbReference>
<dbReference type="EMBL" id="PVTF01000003">
    <property type="protein sequence ID" value="PRY43366.1"/>
    <property type="molecule type" value="Genomic_DNA"/>
</dbReference>
<feature type="binding site" evidence="9">
    <location>
        <position position="191"/>
    </location>
    <ligand>
        <name>Zn(2+)</name>
        <dbReference type="ChEBI" id="CHEBI:29105"/>
        <note>catalytic</note>
    </ligand>
</feature>
<dbReference type="EC" id="3.4.13.22" evidence="9 10"/>
<dbReference type="GO" id="GO:0071555">
    <property type="term" value="P:cell wall organization"/>
    <property type="evidence" value="ECO:0007669"/>
    <property type="project" value="UniProtKB-KW"/>
</dbReference>
<feature type="binding site" evidence="9">
    <location>
        <position position="128"/>
    </location>
    <ligand>
        <name>Zn(2+)</name>
        <dbReference type="ChEBI" id="CHEBI:29105"/>
        <note>catalytic</note>
    </ligand>
</feature>
<dbReference type="InterPro" id="IPR000755">
    <property type="entry name" value="A_A_dipeptidase"/>
</dbReference>
<evidence type="ECO:0000256" key="1">
    <source>
        <dbReference type="ARBA" id="ARBA00001362"/>
    </source>
</evidence>
<protein>
    <recommendedName>
        <fullName evidence="9 10">D-alanyl-D-alanine dipeptidase</fullName>
        <shortName evidence="9 10">D-Ala-D-Ala dipeptidase</shortName>
        <ecNumber evidence="9 10">3.4.13.22</ecNumber>
    </recommendedName>
</protein>
<feature type="binding site" evidence="9">
    <location>
        <position position="121"/>
    </location>
    <ligand>
        <name>Zn(2+)</name>
        <dbReference type="ChEBI" id="CHEBI:29105"/>
        <note>catalytic</note>
    </ligand>
</feature>
<comment type="catalytic activity">
    <reaction evidence="1 9 10">
        <text>D-alanyl-D-alanine + H2O = 2 D-alanine</text>
        <dbReference type="Rhea" id="RHEA:20661"/>
        <dbReference type="ChEBI" id="CHEBI:15377"/>
        <dbReference type="ChEBI" id="CHEBI:57416"/>
        <dbReference type="ChEBI" id="CHEBI:57822"/>
        <dbReference type="EC" id="3.4.13.22"/>
    </reaction>
</comment>
<dbReference type="GO" id="GO:0160237">
    <property type="term" value="F:D-Ala-D-Ala dipeptidase activity"/>
    <property type="evidence" value="ECO:0007669"/>
    <property type="project" value="UniProtKB-EC"/>
</dbReference>
<dbReference type="InterPro" id="IPR009045">
    <property type="entry name" value="Zn_M74/Hedgehog-like"/>
</dbReference>
<feature type="active site" description="Proton donor/acceptor" evidence="9">
    <location>
        <position position="188"/>
    </location>
</feature>
<keyword evidence="12" id="KW-1185">Reference proteome</keyword>
<proteinExistence type="inferred from homology"/>
<evidence type="ECO:0000313" key="12">
    <source>
        <dbReference type="Proteomes" id="UP000239494"/>
    </source>
</evidence>
<comment type="cofactor">
    <cofactor evidence="9">
        <name>Zn(2+)</name>
        <dbReference type="ChEBI" id="CHEBI:29105"/>
    </cofactor>
    <text evidence="9">Binds 1 zinc ion per subunit.</text>
</comment>
<dbReference type="OrthoDB" id="9801430at2"/>
<dbReference type="Gene3D" id="3.30.1380.10">
    <property type="match status" value="1"/>
</dbReference>
<dbReference type="PIRSF" id="PIRSF026671">
    <property type="entry name" value="AA_dipeptidase"/>
    <property type="match status" value="1"/>
</dbReference>
<comment type="similarity">
    <text evidence="9 10">Belongs to the peptidase M15D family.</text>
</comment>
<evidence type="ECO:0000313" key="11">
    <source>
        <dbReference type="EMBL" id="PRY43366.1"/>
    </source>
</evidence>
<dbReference type="PANTHER" id="PTHR43126:SF2">
    <property type="entry name" value="D-ALANYL-D-ALANINE DIPEPTIDASE"/>
    <property type="match status" value="1"/>
</dbReference>
<dbReference type="Proteomes" id="UP000239494">
    <property type="component" value="Unassembled WGS sequence"/>
</dbReference>
<comment type="function">
    <text evidence="9 10">Catalyzes hydrolysis of the D-alanyl-D-alanine dipeptide.</text>
</comment>
<dbReference type="GO" id="GO:0006508">
    <property type="term" value="P:proteolysis"/>
    <property type="evidence" value="ECO:0007669"/>
    <property type="project" value="UniProtKB-KW"/>
</dbReference>
<keyword evidence="3 9" id="KW-0479">Metal-binding</keyword>
<keyword evidence="6 9" id="KW-0224">Dipeptidase</keyword>
<evidence type="ECO:0000256" key="4">
    <source>
        <dbReference type="ARBA" id="ARBA00022801"/>
    </source>
</evidence>
<dbReference type="SUPFAM" id="SSF55166">
    <property type="entry name" value="Hedgehog/DD-peptidase"/>
    <property type="match status" value="1"/>
</dbReference>
<evidence type="ECO:0000256" key="10">
    <source>
        <dbReference type="PIRNR" id="PIRNR026671"/>
    </source>
</evidence>
<dbReference type="Pfam" id="PF01427">
    <property type="entry name" value="Peptidase_M15"/>
    <property type="match status" value="1"/>
</dbReference>
<keyword evidence="4 9" id="KW-0378">Hydrolase</keyword>
<evidence type="ECO:0000256" key="6">
    <source>
        <dbReference type="ARBA" id="ARBA00022997"/>
    </source>
</evidence>
<dbReference type="PANTHER" id="PTHR43126">
    <property type="entry name" value="D-ALANYL-D-ALANINE DIPEPTIDASE"/>
    <property type="match status" value="1"/>
</dbReference>
<evidence type="ECO:0000256" key="7">
    <source>
        <dbReference type="ARBA" id="ARBA00023049"/>
    </source>
</evidence>
<keyword evidence="8 10" id="KW-0961">Cell wall biogenesis/degradation</keyword>
<organism evidence="11 12">
    <name type="scientific">Umezawaea tangerina</name>
    <dbReference type="NCBI Taxonomy" id="84725"/>
    <lineage>
        <taxon>Bacteria</taxon>
        <taxon>Bacillati</taxon>
        <taxon>Actinomycetota</taxon>
        <taxon>Actinomycetes</taxon>
        <taxon>Pseudonocardiales</taxon>
        <taxon>Pseudonocardiaceae</taxon>
        <taxon>Umezawaea</taxon>
    </lineage>
</organism>
<sequence length="217" mass="24175">MTELVLLSNPRVADLPAHECGEPLVDLREFSELALDDRQADPAGAYLHLRAGVVERLLVAQGLLPDGLRLLVVEAYRPLWLQERYFAEYANALREANPHWTDTFIHVQASRYISPPEIAPHVSGAAVDLTLCTDSGEELDMGTEVNASPEESHDACYTDADVPAHAGENRRTLIRALSAAGLVNYPTEWWHWSYGDRYWAMVTGADAAKYGPQDMRF</sequence>
<keyword evidence="2 9" id="KW-0645">Protease</keyword>
<dbReference type="HAMAP" id="MF_01924">
    <property type="entry name" value="A_A_dipeptidase"/>
    <property type="match status" value="1"/>
</dbReference>
<evidence type="ECO:0000256" key="3">
    <source>
        <dbReference type="ARBA" id="ARBA00022723"/>
    </source>
</evidence>
<dbReference type="GO" id="GO:0008270">
    <property type="term" value="F:zinc ion binding"/>
    <property type="evidence" value="ECO:0007669"/>
    <property type="project" value="UniProtKB-UniRule"/>
</dbReference>
<comment type="caution">
    <text evidence="11">The sequence shown here is derived from an EMBL/GenBank/DDBJ whole genome shotgun (WGS) entry which is preliminary data.</text>
</comment>
<dbReference type="GO" id="GO:0008237">
    <property type="term" value="F:metallopeptidase activity"/>
    <property type="evidence" value="ECO:0007669"/>
    <property type="project" value="UniProtKB-KW"/>
</dbReference>
<evidence type="ECO:0000256" key="5">
    <source>
        <dbReference type="ARBA" id="ARBA00022833"/>
    </source>
</evidence>
<evidence type="ECO:0000256" key="9">
    <source>
        <dbReference type="HAMAP-Rule" id="MF_01924"/>
    </source>
</evidence>
<evidence type="ECO:0000256" key="8">
    <source>
        <dbReference type="ARBA" id="ARBA00023316"/>
    </source>
</evidence>
<evidence type="ECO:0000256" key="2">
    <source>
        <dbReference type="ARBA" id="ARBA00022670"/>
    </source>
</evidence>
<dbReference type="AlphaFoldDB" id="A0A2T0TCH3"/>